<comment type="caution">
    <text evidence="1">The sequence shown here is derived from an EMBL/GenBank/DDBJ whole genome shotgun (WGS) entry which is preliminary data.</text>
</comment>
<evidence type="ECO:0000313" key="1">
    <source>
        <dbReference type="EMBL" id="KAJ3554483.1"/>
    </source>
</evidence>
<sequence length="811" mass="91029">MSTWLRSLRRPSRAAALLLLVLIAVYRSWTWSAQIPAIWNTIAGDHGSCPRLLHAPADPPASINLWASLTADEVMDIHDWLFHPSRDLNLTAGAKASLSDNVVFQIEAYRPSKSAALRYLSSPSTNDPPPRYARVTIHRGARETESGGPVIMDYLVGPLPLRPDSEEVTLRPLTEIYHRDDVPFNARSSISPSELAPFLSRIMAPMSSVTQARTFLNDRNDTLLAAGSGPLSFDGSFRRTWISWRRKVAGSWLHPVGFYVYIDCSGTDENQWKVLKLVYNHQIFSTVEDFLQAYHNKTLVRLRIENNTDTSWSSRHRPKHSYSRGLDYVPGPRQVSSSGLRFNVDEELQYLSPQEAISQYAGNDPMQASTAWLDRSFGMGLSVRGLLPGYDCPYEAVYLPAVMHTATAVIRRERAICIFEQDTGRPITRHTGPIDGEHGAVRGYVLTIRTISTVANYDYREYSQFAASTMYFTPTVQSKFVCRHRDIFKEHTGSPHKPTTAHASVNKAVGRHSNPALLDLADAAYPLVGSLHDHVINFKVDLDVAGTANSLRYTRTVQEELTQPWFDDDWGQTVVQQKLVHQYIDNENDALLRYPTNLRGEYAFVNQDKTNSWGVVRGYAIRPGQSPIYNTVVGSKRLLKNANWARYNLAVSLRKDTEPSSSSVWNLNLPGNPMVDFHKFFDGENITQQDLVAWINVGMHHIPQAEDSPNTRTNVAFSSFFLTPLNYFDADVSIDSANAVLLSSSPNYTAEEYGTVQPACMPDRPQRYEHLGLKGHPLEDWEPDEVEDIGRNVVEPQSGHGGELKRARSAG</sequence>
<protein>
    <submittedName>
        <fullName evidence="1">Uncharacterized protein</fullName>
    </submittedName>
</protein>
<gene>
    <name evidence="1" type="ORF">NM688_g3086</name>
</gene>
<accession>A0ACC1T757</accession>
<proteinExistence type="predicted"/>
<keyword evidence="2" id="KW-1185">Reference proteome</keyword>
<reference evidence="1" key="1">
    <citation type="submission" date="2022-07" db="EMBL/GenBank/DDBJ databases">
        <title>Genome Sequence of Phlebia brevispora.</title>
        <authorList>
            <person name="Buettner E."/>
        </authorList>
    </citation>
    <scope>NUCLEOTIDE SEQUENCE</scope>
    <source>
        <strain evidence="1">MPL23</strain>
    </source>
</reference>
<organism evidence="1 2">
    <name type="scientific">Phlebia brevispora</name>
    <dbReference type="NCBI Taxonomy" id="194682"/>
    <lineage>
        <taxon>Eukaryota</taxon>
        <taxon>Fungi</taxon>
        <taxon>Dikarya</taxon>
        <taxon>Basidiomycota</taxon>
        <taxon>Agaricomycotina</taxon>
        <taxon>Agaricomycetes</taxon>
        <taxon>Polyporales</taxon>
        <taxon>Meruliaceae</taxon>
        <taxon>Phlebia</taxon>
    </lineage>
</organism>
<dbReference type="Proteomes" id="UP001148662">
    <property type="component" value="Unassembled WGS sequence"/>
</dbReference>
<evidence type="ECO:0000313" key="2">
    <source>
        <dbReference type="Proteomes" id="UP001148662"/>
    </source>
</evidence>
<dbReference type="EMBL" id="JANHOG010000426">
    <property type="protein sequence ID" value="KAJ3554483.1"/>
    <property type="molecule type" value="Genomic_DNA"/>
</dbReference>
<name>A0ACC1T757_9APHY</name>